<feature type="domain" description="PAS" evidence="17">
    <location>
        <begin position="209"/>
        <end position="249"/>
    </location>
</feature>
<keyword evidence="6" id="KW-0808">Transferase</keyword>
<dbReference type="Proteomes" id="UP001499993">
    <property type="component" value="Unassembled WGS sequence"/>
</dbReference>
<dbReference type="InterPro" id="IPR013767">
    <property type="entry name" value="PAS_fold"/>
</dbReference>
<evidence type="ECO:0000256" key="5">
    <source>
        <dbReference type="ARBA" id="ARBA00022553"/>
    </source>
</evidence>
<protein>
    <recommendedName>
        <fullName evidence="3">histidine kinase</fullName>
        <ecNumber evidence="3">2.7.13.3</ecNumber>
    </recommendedName>
</protein>
<dbReference type="InterPro" id="IPR039506">
    <property type="entry name" value="SPOB_a"/>
</dbReference>
<dbReference type="Pfam" id="PF17203">
    <property type="entry name" value="sCache_3_2"/>
    <property type="match status" value="1"/>
</dbReference>
<dbReference type="PROSITE" id="PS50112">
    <property type="entry name" value="PAS"/>
    <property type="match status" value="1"/>
</dbReference>
<dbReference type="InterPro" id="IPR052162">
    <property type="entry name" value="Sensor_kinase/Photoreceptor"/>
</dbReference>
<gene>
    <name evidence="18" type="ORF">GCM10023224_07900</name>
</gene>
<dbReference type="InterPro" id="IPR029151">
    <property type="entry name" value="Sensor-like_sf"/>
</dbReference>
<dbReference type="InterPro" id="IPR000014">
    <property type="entry name" value="PAS"/>
</dbReference>
<evidence type="ECO:0000256" key="9">
    <source>
        <dbReference type="ARBA" id="ARBA00022777"/>
    </source>
</evidence>
<evidence type="ECO:0000256" key="6">
    <source>
        <dbReference type="ARBA" id="ARBA00022679"/>
    </source>
</evidence>
<evidence type="ECO:0000256" key="7">
    <source>
        <dbReference type="ARBA" id="ARBA00022692"/>
    </source>
</evidence>
<evidence type="ECO:0000256" key="4">
    <source>
        <dbReference type="ARBA" id="ARBA00022475"/>
    </source>
</evidence>
<dbReference type="Gene3D" id="3.30.450.20">
    <property type="entry name" value="PAS domain"/>
    <property type="match status" value="2"/>
</dbReference>
<dbReference type="Pfam" id="PF14689">
    <property type="entry name" value="SPOB_a"/>
    <property type="match status" value="1"/>
</dbReference>
<sequence length="544" mass="57312">MRIRLTLAGRFLGLQLAIVVAVLVAVAGVSMAQADARFREVEGERILSVAETAAATDAIRSGLSDSSDEGILQPAAEGLRGLADIDDLIIAGTDMRTLASADPRLIGQELPRGDSPVLAGRAWVGVVTLGERRVLTAHVPVIDDSGRVIGVVAGVRDYPGPVELMAEAAPTLLVYLGIACVLGVAGSLLLSRRIKRQTLGLEPAEIAGLAEHREAMLHGIKEGVLGLDSDNRVTLVNDTAAELLGLPAEPEGRRLTELGVDPQLVEVLTDQVPEPDRVTVMNDRLVTLNWTPLKTRGRRIGSVTTMRDRTDLVALRHELNITRTTTEALRAQAHEFSNRLHVISGLLSLEEYDEVERYVASVGGARAQLAADVTSRVADPSVSALLIAKASLAAEQGGELRVSERTELGEQDERLSADLVTVVGNLVDNALEAVRGEGEEGWVEVEVAGAQDAVRVRVRDSGRGVPPELAEEVFRSGFSTKESGAGARGVGLALTRLVCSRRGGGVEVAGSEFTAWLPCRDAPAADDADGAAGTGAGGAEEDAR</sequence>
<feature type="domain" description="Histidine kinase" evidence="16">
    <location>
        <begin position="419"/>
        <end position="508"/>
    </location>
</feature>
<evidence type="ECO:0000256" key="15">
    <source>
        <dbReference type="SAM" id="Phobius"/>
    </source>
</evidence>
<keyword evidence="11 15" id="KW-1133">Transmembrane helix</keyword>
<dbReference type="PROSITE" id="PS50109">
    <property type="entry name" value="HIS_KIN"/>
    <property type="match status" value="1"/>
</dbReference>
<evidence type="ECO:0000256" key="12">
    <source>
        <dbReference type="ARBA" id="ARBA00023012"/>
    </source>
</evidence>
<dbReference type="EMBL" id="BAABIK010000003">
    <property type="protein sequence ID" value="GAA4930590.1"/>
    <property type="molecule type" value="Genomic_DNA"/>
</dbReference>
<evidence type="ECO:0000256" key="1">
    <source>
        <dbReference type="ARBA" id="ARBA00000085"/>
    </source>
</evidence>
<dbReference type="GO" id="GO:0005524">
    <property type="term" value="F:ATP binding"/>
    <property type="evidence" value="ECO:0007669"/>
    <property type="project" value="UniProtKB-KW"/>
</dbReference>
<dbReference type="PANTHER" id="PTHR43304">
    <property type="entry name" value="PHYTOCHROME-LIKE PROTEIN CPH1"/>
    <property type="match status" value="1"/>
</dbReference>
<proteinExistence type="predicted"/>
<evidence type="ECO:0000256" key="14">
    <source>
        <dbReference type="SAM" id="MobiDB-lite"/>
    </source>
</evidence>
<dbReference type="Gene3D" id="3.30.565.10">
    <property type="entry name" value="Histidine kinase-like ATPase, C-terminal domain"/>
    <property type="match status" value="1"/>
</dbReference>
<evidence type="ECO:0000256" key="10">
    <source>
        <dbReference type="ARBA" id="ARBA00022840"/>
    </source>
</evidence>
<name>A0ABP9G6Q6_9ACTN</name>
<feature type="transmembrane region" description="Helical" evidence="15">
    <location>
        <begin position="172"/>
        <end position="190"/>
    </location>
</feature>
<dbReference type="InterPro" id="IPR036890">
    <property type="entry name" value="HATPase_C_sf"/>
</dbReference>
<dbReference type="PANTHER" id="PTHR43304:SF1">
    <property type="entry name" value="PAC DOMAIN-CONTAINING PROTEIN"/>
    <property type="match status" value="1"/>
</dbReference>
<keyword evidence="4" id="KW-1003">Cell membrane</keyword>
<evidence type="ECO:0000256" key="13">
    <source>
        <dbReference type="ARBA" id="ARBA00023136"/>
    </source>
</evidence>
<dbReference type="CDD" id="cd18773">
    <property type="entry name" value="PDC1_HK_sensor"/>
    <property type="match status" value="1"/>
</dbReference>
<comment type="catalytic activity">
    <reaction evidence="1">
        <text>ATP + protein L-histidine = ADP + protein N-phospho-L-histidine.</text>
        <dbReference type="EC" id="2.7.13.3"/>
    </reaction>
</comment>
<evidence type="ECO:0000256" key="8">
    <source>
        <dbReference type="ARBA" id="ARBA00022741"/>
    </source>
</evidence>
<dbReference type="Pfam" id="PF00989">
    <property type="entry name" value="PAS"/>
    <property type="match status" value="1"/>
</dbReference>
<keyword evidence="5" id="KW-0597">Phosphoprotein</keyword>
<dbReference type="SMART" id="SM00387">
    <property type="entry name" value="HATPase_c"/>
    <property type="match status" value="1"/>
</dbReference>
<evidence type="ECO:0000256" key="11">
    <source>
        <dbReference type="ARBA" id="ARBA00022989"/>
    </source>
</evidence>
<evidence type="ECO:0000313" key="19">
    <source>
        <dbReference type="Proteomes" id="UP001499993"/>
    </source>
</evidence>
<evidence type="ECO:0000256" key="3">
    <source>
        <dbReference type="ARBA" id="ARBA00012438"/>
    </source>
</evidence>
<organism evidence="18 19">
    <name type="scientific">Streptomonospora halophila</name>
    <dbReference type="NCBI Taxonomy" id="427369"/>
    <lineage>
        <taxon>Bacteria</taxon>
        <taxon>Bacillati</taxon>
        <taxon>Actinomycetota</taxon>
        <taxon>Actinomycetes</taxon>
        <taxon>Streptosporangiales</taxon>
        <taxon>Nocardiopsidaceae</taxon>
        <taxon>Streptomonospora</taxon>
    </lineage>
</organism>
<keyword evidence="12" id="KW-0902">Two-component regulatory system</keyword>
<dbReference type="InterPro" id="IPR033463">
    <property type="entry name" value="sCache_3"/>
</dbReference>
<feature type="region of interest" description="Disordered" evidence="14">
    <location>
        <begin position="521"/>
        <end position="544"/>
    </location>
</feature>
<keyword evidence="19" id="KW-1185">Reference proteome</keyword>
<evidence type="ECO:0000259" key="17">
    <source>
        <dbReference type="PROSITE" id="PS50112"/>
    </source>
</evidence>
<dbReference type="SMART" id="SM00091">
    <property type="entry name" value="PAS"/>
    <property type="match status" value="1"/>
</dbReference>
<dbReference type="InterPro" id="IPR005467">
    <property type="entry name" value="His_kinase_dom"/>
</dbReference>
<dbReference type="InterPro" id="IPR035965">
    <property type="entry name" value="PAS-like_dom_sf"/>
</dbReference>
<dbReference type="InterPro" id="IPR003594">
    <property type="entry name" value="HATPase_dom"/>
</dbReference>
<dbReference type="PRINTS" id="PR00344">
    <property type="entry name" value="BCTRLSENSOR"/>
</dbReference>
<comment type="caution">
    <text evidence="18">The sequence shown here is derived from an EMBL/GenBank/DDBJ whole genome shotgun (WGS) entry which is preliminary data.</text>
</comment>
<accession>A0ABP9G6Q6</accession>
<evidence type="ECO:0000256" key="2">
    <source>
        <dbReference type="ARBA" id="ARBA00004651"/>
    </source>
</evidence>
<dbReference type="Pfam" id="PF02518">
    <property type="entry name" value="HATPase_c"/>
    <property type="match status" value="1"/>
</dbReference>
<dbReference type="Gene3D" id="1.10.287.130">
    <property type="match status" value="1"/>
</dbReference>
<keyword evidence="9" id="KW-0418">Kinase</keyword>
<dbReference type="InterPro" id="IPR004358">
    <property type="entry name" value="Sig_transdc_His_kin-like_C"/>
</dbReference>
<dbReference type="SUPFAM" id="SSF55785">
    <property type="entry name" value="PYP-like sensor domain (PAS domain)"/>
    <property type="match status" value="1"/>
</dbReference>
<dbReference type="SUPFAM" id="SSF55874">
    <property type="entry name" value="ATPase domain of HSP90 chaperone/DNA topoisomerase II/histidine kinase"/>
    <property type="match status" value="1"/>
</dbReference>
<keyword evidence="8" id="KW-0547">Nucleotide-binding</keyword>
<evidence type="ECO:0000259" key="16">
    <source>
        <dbReference type="PROSITE" id="PS50109"/>
    </source>
</evidence>
<keyword evidence="10 18" id="KW-0067">ATP-binding</keyword>
<dbReference type="RefSeq" id="WP_345555505.1">
    <property type="nucleotide sequence ID" value="NZ_BAABIK010000003.1"/>
</dbReference>
<reference evidence="19" key="1">
    <citation type="journal article" date="2019" name="Int. J. Syst. Evol. Microbiol.">
        <title>The Global Catalogue of Microorganisms (GCM) 10K type strain sequencing project: providing services to taxonomists for standard genome sequencing and annotation.</title>
        <authorList>
            <consortium name="The Broad Institute Genomics Platform"/>
            <consortium name="The Broad Institute Genome Sequencing Center for Infectious Disease"/>
            <person name="Wu L."/>
            <person name="Ma J."/>
        </authorList>
    </citation>
    <scope>NUCLEOTIDE SEQUENCE [LARGE SCALE GENOMIC DNA]</scope>
    <source>
        <strain evidence="19">JCM 18123</strain>
    </source>
</reference>
<evidence type="ECO:0000313" key="18">
    <source>
        <dbReference type="EMBL" id="GAA4930590.1"/>
    </source>
</evidence>
<dbReference type="EC" id="2.7.13.3" evidence="3"/>
<dbReference type="SUPFAM" id="SSF55890">
    <property type="entry name" value="Sporulation response regulatory protein Spo0B"/>
    <property type="match status" value="1"/>
</dbReference>
<comment type="subcellular location">
    <subcellularLocation>
        <location evidence="2">Cell membrane</location>
        <topology evidence="2">Multi-pass membrane protein</topology>
    </subcellularLocation>
</comment>
<dbReference type="SUPFAM" id="SSF103190">
    <property type="entry name" value="Sensory domain-like"/>
    <property type="match status" value="1"/>
</dbReference>
<keyword evidence="7 15" id="KW-0812">Transmembrane</keyword>
<keyword evidence="13 15" id="KW-0472">Membrane</keyword>
<dbReference type="InterPro" id="IPR016120">
    <property type="entry name" value="Sig_transdc_His_kin_SpoOB"/>
</dbReference>
<dbReference type="CDD" id="cd00130">
    <property type="entry name" value="PAS"/>
    <property type="match status" value="1"/>
</dbReference>